<dbReference type="Gene3D" id="3.40.710.10">
    <property type="entry name" value="DD-peptidase/beta-lactamase superfamily"/>
    <property type="match status" value="1"/>
</dbReference>
<dbReference type="RefSeq" id="WP_174411052.1">
    <property type="nucleotide sequence ID" value="NZ_BLVP01000036.1"/>
</dbReference>
<dbReference type="SUPFAM" id="SSF56601">
    <property type="entry name" value="beta-lactamase/transpeptidase-like"/>
    <property type="match status" value="1"/>
</dbReference>
<evidence type="ECO:0000313" key="4">
    <source>
        <dbReference type="Proteomes" id="UP000503820"/>
    </source>
</evidence>
<accession>A0A7J0BXM2</accession>
<dbReference type="InterPro" id="IPR050491">
    <property type="entry name" value="AmpC-like"/>
</dbReference>
<keyword evidence="1" id="KW-0732">Signal</keyword>
<feature type="domain" description="Beta-lactamase-related" evidence="2">
    <location>
        <begin position="38"/>
        <end position="365"/>
    </location>
</feature>
<dbReference type="PANTHER" id="PTHR46825:SF7">
    <property type="entry name" value="D-ALANYL-D-ALANINE CARBOXYPEPTIDASE"/>
    <property type="match status" value="1"/>
</dbReference>
<dbReference type="InterPro" id="IPR012338">
    <property type="entry name" value="Beta-lactam/transpept-like"/>
</dbReference>
<dbReference type="AlphaFoldDB" id="A0A7J0BXM2"/>
<gene>
    <name evidence="3" type="ORF">DSM19430T_31300</name>
</gene>
<dbReference type="GO" id="GO:0016787">
    <property type="term" value="F:hydrolase activity"/>
    <property type="evidence" value="ECO:0007669"/>
    <property type="project" value="UniProtKB-KW"/>
</dbReference>
<evidence type="ECO:0000313" key="3">
    <source>
        <dbReference type="EMBL" id="GFM38446.1"/>
    </source>
</evidence>
<dbReference type="Pfam" id="PF00144">
    <property type="entry name" value="Beta-lactamase"/>
    <property type="match status" value="1"/>
</dbReference>
<evidence type="ECO:0000256" key="1">
    <source>
        <dbReference type="SAM" id="SignalP"/>
    </source>
</evidence>
<dbReference type="PROSITE" id="PS51257">
    <property type="entry name" value="PROKAR_LIPOPROTEIN"/>
    <property type="match status" value="1"/>
</dbReference>
<dbReference type="InterPro" id="IPR001466">
    <property type="entry name" value="Beta-lactam-related"/>
</dbReference>
<feature type="chain" id="PRO_5029804339" evidence="1">
    <location>
        <begin position="22"/>
        <end position="384"/>
    </location>
</feature>
<proteinExistence type="predicted"/>
<sequence length="384" mass="41940">MKRFCYTITVFLLCGMLQSMVSGCSQREHHEPVRRVTLEAAVQEFLASSGAPGVVVSVLRRGEDAPLSVAGGLACLENPVEMAPLSVLKIGSVTKVYTALRVEMLMEEGVIGPDTPLARFFPEFPGAEAIHIRHLLTHTSGVPEMLRMERLLANTAKAWTAQEILAMVAEQPLDFEPGTRQKYSNSGYLLLGLIIEKVTGESYERQILQHVAKPLGMADMRAGDDTSIVPGLACGYACTAQGNLCKPMLLSIVPGFATGNLLGTAEDVVRLVNQGRILRNNLLDNPPSGPYILDTGEAAYTHTQFQDMSYDESNHSGMATYHFSERSMTLVGKAGMFPGFATWFLYDPQTRMAVAVSTNHEARSLEAQQLAVHVLEDIRRTGRP</sequence>
<reference evidence="3 4" key="1">
    <citation type="submission" date="2020-05" db="EMBL/GenBank/DDBJ databases">
        <title>Draft genome sequence of Desulfovibrio psychrotolerans JS1T.</title>
        <authorList>
            <person name="Ueno A."/>
            <person name="Tamazawa S."/>
            <person name="Tamamura S."/>
            <person name="Murakami T."/>
            <person name="Kiyama T."/>
            <person name="Inomata H."/>
            <person name="Amano Y."/>
            <person name="Miyakawa K."/>
            <person name="Tamaki H."/>
            <person name="Naganuma T."/>
            <person name="Kaneko K."/>
        </authorList>
    </citation>
    <scope>NUCLEOTIDE SEQUENCE [LARGE SCALE GENOMIC DNA]</scope>
    <source>
        <strain evidence="3 4">JS1</strain>
    </source>
</reference>
<dbReference type="EMBL" id="BLVP01000036">
    <property type="protein sequence ID" value="GFM38446.1"/>
    <property type="molecule type" value="Genomic_DNA"/>
</dbReference>
<protein>
    <submittedName>
        <fullName evidence="3">Serine hydrolase</fullName>
    </submittedName>
</protein>
<evidence type="ECO:0000259" key="2">
    <source>
        <dbReference type="Pfam" id="PF00144"/>
    </source>
</evidence>
<dbReference type="Proteomes" id="UP000503820">
    <property type="component" value="Unassembled WGS sequence"/>
</dbReference>
<keyword evidence="4" id="KW-1185">Reference proteome</keyword>
<feature type="signal peptide" evidence="1">
    <location>
        <begin position="1"/>
        <end position="21"/>
    </location>
</feature>
<name>A0A7J0BXM2_9BACT</name>
<dbReference type="PANTHER" id="PTHR46825">
    <property type="entry name" value="D-ALANYL-D-ALANINE-CARBOXYPEPTIDASE/ENDOPEPTIDASE AMPH"/>
    <property type="match status" value="1"/>
</dbReference>
<organism evidence="3 4">
    <name type="scientific">Desulfovibrio psychrotolerans</name>
    <dbReference type="NCBI Taxonomy" id="415242"/>
    <lineage>
        <taxon>Bacteria</taxon>
        <taxon>Pseudomonadati</taxon>
        <taxon>Thermodesulfobacteriota</taxon>
        <taxon>Desulfovibrionia</taxon>
        <taxon>Desulfovibrionales</taxon>
        <taxon>Desulfovibrionaceae</taxon>
        <taxon>Desulfovibrio</taxon>
    </lineage>
</organism>
<comment type="caution">
    <text evidence="3">The sequence shown here is derived from an EMBL/GenBank/DDBJ whole genome shotgun (WGS) entry which is preliminary data.</text>
</comment>
<keyword evidence="3" id="KW-0378">Hydrolase</keyword>